<reference evidence="1 2" key="1">
    <citation type="journal article" date="2023" name="Insect Mol. Biol.">
        <title>Genome sequencing provides insights into the evolution of gene families encoding plant cell wall-degrading enzymes in longhorned beetles.</title>
        <authorList>
            <person name="Shin N.R."/>
            <person name="Okamura Y."/>
            <person name="Kirsch R."/>
            <person name="Pauchet Y."/>
        </authorList>
    </citation>
    <scope>NUCLEOTIDE SEQUENCE [LARGE SCALE GENOMIC DNA]</scope>
    <source>
        <strain evidence="1">EAD_L_NR</strain>
    </source>
</reference>
<keyword evidence="2" id="KW-1185">Reference proteome</keyword>
<dbReference type="FunFam" id="3.40.720.10:FF:000017">
    <property type="entry name" value="Predicted protein"/>
    <property type="match status" value="1"/>
</dbReference>
<proteinExistence type="predicted"/>
<name>A0AAV8VTF6_9CUCU</name>
<dbReference type="EMBL" id="JANEYG010000032">
    <property type="protein sequence ID" value="KAJ8917608.1"/>
    <property type="molecule type" value="Genomic_DNA"/>
</dbReference>
<evidence type="ECO:0000313" key="2">
    <source>
        <dbReference type="Proteomes" id="UP001159042"/>
    </source>
</evidence>
<dbReference type="InterPro" id="IPR017850">
    <property type="entry name" value="Alkaline_phosphatase_core_sf"/>
</dbReference>
<evidence type="ECO:0008006" key="3">
    <source>
        <dbReference type="Google" id="ProtNLM"/>
    </source>
</evidence>
<evidence type="ECO:0000313" key="1">
    <source>
        <dbReference type="EMBL" id="KAJ8917608.1"/>
    </source>
</evidence>
<protein>
    <recommendedName>
        <fullName evidence="3">DUF229 domain containing protein</fullName>
    </recommendedName>
</protein>
<dbReference type="PANTHER" id="PTHR10974:SF9">
    <property type="entry name" value="DUF229 DOMAIN CONTAINING PROTEIN-RELATED"/>
    <property type="match status" value="1"/>
</dbReference>
<sequence>MPASFGKLRLDFILNTNECKIPYFPAFSKETNETFQPQEYTNCFDPESSLLTFVEVNNNTIYLHLDEENEVFHGSEEPLTCCYSYVTRNGTEEEPDVGFSLSECTPFNTTVQLEENVVMVKCERDSIVVYENVHSPITITREVHTKLQQSSNAKSSKKRLRHKPISVLIIVIDSVSRLNFKRTMPSTRRTLLSNGFTEFIAYNKIDDNTFPNFMALLSGMNLKQVYSKCDPKEIGKLDECPMIWYDFRDNGYVTAYAEDWPLISTFNYNKKGFQNPPTDYYFKTYLEAAESLNMTWKDTMPYCTGPETEGERVLNLAKDFSSTFKNNMSFGIFWMNTFSHNYINSPMGMDTKVSDFFQYLKDAHILDDSIVFLLSDHGIRFGKLRQTIQGWFEERLPVNFISIPLWFKSKYVVENSNFFDNANKLISTYDLYMTLQDVLKKSVPTYNITPSKACPRCASLFSNIIRVRSCKDAGIPEAWCTCIGEFTTEDSRLTEETNNKAIALALKAIQRLEGQEPFSTSVTNIISSAVNLNRLRKSYLLLVIETNTEAVYQILFRIRGDPVDFVRIVKVMKLASFNSKTA</sequence>
<dbReference type="Pfam" id="PF02995">
    <property type="entry name" value="DUF229"/>
    <property type="match status" value="1"/>
</dbReference>
<comment type="caution">
    <text evidence="1">The sequence shown here is derived from an EMBL/GenBank/DDBJ whole genome shotgun (WGS) entry which is preliminary data.</text>
</comment>
<dbReference type="GO" id="GO:0005615">
    <property type="term" value="C:extracellular space"/>
    <property type="evidence" value="ECO:0007669"/>
    <property type="project" value="TreeGrafter"/>
</dbReference>
<accession>A0AAV8VTF6</accession>
<dbReference type="PANTHER" id="PTHR10974">
    <property type="entry name" value="FI08016P-RELATED"/>
    <property type="match status" value="1"/>
</dbReference>
<dbReference type="Proteomes" id="UP001159042">
    <property type="component" value="Unassembled WGS sequence"/>
</dbReference>
<dbReference type="InterPro" id="IPR004245">
    <property type="entry name" value="DUF229"/>
</dbReference>
<gene>
    <name evidence="1" type="ORF">NQ315_000091</name>
</gene>
<dbReference type="AlphaFoldDB" id="A0AAV8VTF6"/>
<organism evidence="1 2">
    <name type="scientific">Exocentrus adspersus</name>
    <dbReference type="NCBI Taxonomy" id="1586481"/>
    <lineage>
        <taxon>Eukaryota</taxon>
        <taxon>Metazoa</taxon>
        <taxon>Ecdysozoa</taxon>
        <taxon>Arthropoda</taxon>
        <taxon>Hexapoda</taxon>
        <taxon>Insecta</taxon>
        <taxon>Pterygota</taxon>
        <taxon>Neoptera</taxon>
        <taxon>Endopterygota</taxon>
        <taxon>Coleoptera</taxon>
        <taxon>Polyphaga</taxon>
        <taxon>Cucujiformia</taxon>
        <taxon>Chrysomeloidea</taxon>
        <taxon>Cerambycidae</taxon>
        <taxon>Lamiinae</taxon>
        <taxon>Acanthocinini</taxon>
        <taxon>Exocentrus</taxon>
    </lineage>
</organism>
<dbReference type="SUPFAM" id="SSF53649">
    <property type="entry name" value="Alkaline phosphatase-like"/>
    <property type="match status" value="1"/>
</dbReference>
<dbReference type="Gene3D" id="3.40.720.10">
    <property type="entry name" value="Alkaline Phosphatase, subunit A"/>
    <property type="match status" value="1"/>
</dbReference>
<dbReference type="CDD" id="cd16021">
    <property type="entry name" value="ALP_like"/>
    <property type="match status" value="1"/>
</dbReference>